<comment type="caution">
    <text evidence="1">The sequence shown here is derived from an EMBL/GenBank/DDBJ whole genome shotgun (WGS) entry which is preliminary data.</text>
</comment>
<accession>A0A8T0ST15</accession>
<dbReference type="Proteomes" id="UP000823388">
    <property type="component" value="Chromosome 5K"/>
</dbReference>
<evidence type="ECO:0000313" key="2">
    <source>
        <dbReference type="Proteomes" id="UP000823388"/>
    </source>
</evidence>
<evidence type="ECO:0000313" key="1">
    <source>
        <dbReference type="EMBL" id="KAG2601920.1"/>
    </source>
</evidence>
<dbReference type="EMBL" id="CM029045">
    <property type="protein sequence ID" value="KAG2601920.1"/>
    <property type="molecule type" value="Genomic_DNA"/>
</dbReference>
<reference evidence="1" key="1">
    <citation type="submission" date="2020-05" db="EMBL/GenBank/DDBJ databases">
        <title>WGS assembly of Panicum virgatum.</title>
        <authorList>
            <person name="Lovell J.T."/>
            <person name="Jenkins J."/>
            <person name="Shu S."/>
            <person name="Juenger T.E."/>
            <person name="Schmutz J."/>
        </authorList>
    </citation>
    <scope>NUCLEOTIDE SEQUENCE</scope>
    <source>
        <strain evidence="1">AP13</strain>
    </source>
</reference>
<sequence>MGIVCATARCSNSQTSRTWGRRRFIGTASVSSDGIKTSGTPLSPMAAYRRPWNSGRVRLSSGHASHLSRSEPMLGAFEFQPAPLHYSYQPVQTQRRTRQMTGASCRSFDWASLCLCSSQRLGRTADVGLQIELDPSPKPSPSSAPRLKAHHASIFLNKQCVTNRASQEWLSGGAR</sequence>
<proteinExistence type="predicted"/>
<name>A0A8T0ST15_PANVG</name>
<protein>
    <submittedName>
        <fullName evidence="1">Uncharacterized protein</fullName>
    </submittedName>
</protein>
<gene>
    <name evidence="1" type="ORF">PVAP13_5KG615200</name>
</gene>
<dbReference type="AlphaFoldDB" id="A0A8T0ST15"/>
<organism evidence="1 2">
    <name type="scientific">Panicum virgatum</name>
    <name type="common">Blackwell switchgrass</name>
    <dbReference type="NCBI Taxonomy" id="38727"/>
    <lineage>
        <taxon>Eukaryota</taxon>
        <taxon>Viridiplantae</taxon>
        <taxon>Streptophyta</taxon>
        <taxon>Embryophyta</taxon>
        <taxon>Tracheophyta</taxon>
        <taxon>Spermatophyta</taxon>
        <taxon>Magnoliopsida</taxon>
        <taxon>Liliopsida</taxon>
        <taxon>Poales</taxon>
        <taxon>Poaceae</taxon>
        <taxon>PACMAD clade</taxon>
        <taxon>Panicoideae</taxon>
        <taxon>Panicodae</taxon>
        <taxon>Paniceae</taxon>
        <taxon>Panicinae</taxon>
        <taxon>Panicum</taxon>
        <taxon>Panicum sect. Hiantes</taxon>
    </lineage>
</organism>
<keyword evidence="2" id="KW-1185">Reference proteome</keyword>